<dbReference type="EMBL" id="LSDC01000083">
    <property type="protein sequence ID" value="KXB59037.1"/>
    <property type="molecule type" value="Genomic_DNA"/>
</dbReference>
<evidence type="ECO:0000313" key="2">
    <source>
        <dbReference type="EMBL" id="KXB59037.1"/>
    </source>
</evidence>
<feature type="domain" description="Transposase IS204/IS1001/IS1096/IS1165 DDE" evidence="1">
    <location>
        <begin position="7"/>
        <end position="59"/>
    </location>
</feature>
<comment type="caution">
    <text evidence="2">The sequence shown here is derived from an EMBL/GenBank/DDBJ whole genome shotgun (WGS) entry which is preliminary data.</text>
</comment>
<evidence type="ECO:0000259" key="1">
    <source>
        <dbReference type="Pfam" id="PF01610"/>
    </source>
</evidence>
<dbReference type="PATRIC" id="fig|1379.3.peg.1291"/>
<reference evidence="3" key="1">
    <citation type="submission" date="2016-01" db="EMBL/GenBank/DDBJ databases">
        <authorList>
            <person name="Mitreva M."/>
            <person name="Pepin K.H."/>
            <person name="Mihindukulasuriya K.A."/>
            <person name="Fulton R."/>
            <person name="Fronick C."/>
            <person name="O'Laughlin M."/>
            <person name="Miner T."/>
            <person name="Herter B."/>
            <person name="Rosa B.A."/>
            <person name="Cordes M."/>
            <person name="Tomlinson C."/>
            <person name="Wollam A."/>
            <person name="Palsikar V.B."/>
            <person name="Mardis E.R."/>
            <person name="Wilson R.K."/>
        </authorList>
    </citation>
    <scope>NUCLEOTIDE SEQUENCE [LARGE SCALE GENOMIC DNA]</scope>
    <source>
        <strain evidence="3">DNF01167</strain>
    </source>
</reference>
<name>A0A133ZUB1_9BACL</name>
<dbReference type="AlphaFoldDB" id="A0A133ZUB1"/>
<evidence type="ECO:0000313" key="3">
    <source>
        <dbReference type="Proteomes" id="UP000070355"/>
    </source>
</evidence>
<accession>A0A133ZUB1</accession>
<dbReference type="InterPro" id="IPR002560">
    <property type="entry name" value="Transposase_DDE"/>
</dbReference>
<dbReference type="STRING" id="1379.HMPREF3186_01311"/>
<sequence length="63" mass="7598">MSFVYADTLTHTIQNKLQGRDNKIIKDHFLCYSYQERCKVKTVVIDMNSAYKNIIESYFQMRR</sequence>
<proteinExistence type="predicted"/>
<dbReference type="Proteomes" id="UP000070355">
    <property type="component" value="Unassembled WGS sequence"/>
</dbReference>
<organism evidence="2 3">
    <name type="scientific">Gemella haemolysans</name>
    <dbReference type="NCBI Taxonomy" id="1379"/>
    <lineage>
        <taxon>Bacteria</taxon>
        <taxon>Bacillati</taxon>
        <taxon>Bacillota</taxon>
        <taxon>Bacilli</taxon>
        <taxon>Bacillales</taxon>
        <taxon>Gemellaceae</taxon>
        <taxon>Gemella</taxon>
    </lineage>
</organism>
<protein>
    <submittedName>
        <fullName evidence="2">Transposase</fullName>
    </submittedName>
</protein>
<gene>
    <name evidence="2" type="ORF">HMPREF3186_01311</name>
</gene>
<dbReference type="Pfam" id="PF01610">
    <property type="entry name" value="DDE_Tnp_ISL3"/>
    <property type="match status" value="1"/>
</dbReference>